<dbReference type="GO" id="GO:0005615">
    <property type="term" value="C:extracellular space"/>
    <property type="evidence" value="ECO:0007669"/>
    <property type="project" value="TreeGrafter"/>
</dbReference>
<organism evidence="8 9">
    <name type="scientific">Pocillopora meandrina</name>
    <dbReference type="NCBI Taxonomy" id="46732"/>
    <lineage>
        <taxon>Eukaryota</taxon>
        <taxon>Metazoa</taxon>
        <taxon>Cnidaria</taxon>
        <taxon>Anthozoa</taxon>
        <taxon>Hexacorallia</taxon>
        <taxon>Scleractinia</taxon>
        <taxon>Astrocoeniina</taxon>
        <taxon>Pocilloporidae</taxon>
        <taxon>Pocillopora</taxon>
    </lineage>
</organism>
<dbReference type="InterPro" id="IPR000152">
    <property type="entry name" value="EGF-type_Asp/Asn_hydroxyl_site"/>
</dbReference>
<dbReference type="CDD" id="cd00054">
    <property type="entry name" value="EGF_CA"/>
    <property type="match status" value="3"/>
</dbReference>
<dbReference type="PANTHER" id="PTHR24042">
    <property type="entry name" value="NEL HOMOLOG"/>
    <property type="match status" value="1"/>
</dbReference>
<dbReference type="InterPro" id="IPR018097">
    <property type="entry name" value="EGF_Ca-bd_CS"/>
</dbReference>
<evidence type="ECO:0000259" key="7">
    <source>
        <dbReference type="PROSITE" id="PS50026"/>
    </source>
</evidence>
<sequence length="245" mass="26881">DVDECQSGSHSCHAQAQCVNIQGSYECRCLSGYLGDGRATCADTNECITGSHSCASNADCVNTIGSYDCECERGFRGSGRYCSDVNECQTGSYSCHSNARCVNTIGSYVCTCLPGYQGNGWRYCNREECQNYQSLTGADRKITYGNQNTVCDRGMHGWYRFEGAAGTRMPTSCPPKHRCNTHASGWLNGAHPTVADGQVTRTVCFHWDSNCCRWLSSVKVMNCGGYYVYYITGTPVCSLRYCSTD</sequence>
<proteinExistence type="predicted"/>
<dbReference type="Proteomes" id="UP001159428">
    <property type="component" value="Unassembled WGS sequence"/>
</dbReference>
<evidence type="ECO:0000256" key="1">
    <source>
        <dbReference type="ARBA" id="ARBA00022536"/>
    </source>
</evidence>
<dbReference type="InterPro" id="IPR024731">
    <property type="entry name" value="NELL2-like_EGF"/>
</dbReference>
<keyword evidence="4" id="KW-1015">Disulfide bond</keyword>
<keyword evidence="1 6" id="KW-0245">EGF-like domain</keyword>
<feature type="domain" description="EGF-like" evidence="7">
    <location>
        <begin position="1"/>
        <end position="42"/>
    </location>
</feature>
<dbReference type="InterPro" id="IPR051586">
    <property type="entry name" value="PKC-binding_NELL"/>
</dbReference>
<dbReference type="EMBL" id="CALNXJ010000087">
    <property type="protein sequence ID" value="CAH3162787.1"/>
    <property type="molecule type" value="Genomic_DNA"/>
</dbReference>
<comment type="caution">
    <text evidence="8">The sequence shown here is derived from an EMBL/GenBank/DDBJ whole genome shotgun (WGS) entry which is preliminary data.</text>
</comment>
<dbReference type="PANTHER" id="PTHR24042:SF5">
    <property type="entry name" value="EGF-LIKE CALCIUM-BINDING DOMAIN-CONTAINING PROTEIN"/>
    <property type="match status" value="1"/>
</dbReference>
<dbReference type="GO" id="GO:0008201">
    <property type="term" value="F:heparin binding"/>
    <property type="evidence" value="ECO:0007669"/>
    <property type="project" value="TreeGrafter"/>
</dbReference>
<evidence type="ECO:0000313" key="9">
    <source>
        <dbReference type="Proteomes" id="UP001159428"/>
    </source>
</evidence>
<dbReference type="InterPro" id="IPR000742">
    <property type="entry name" value="EGF"/>
</dbReference>
<keyword evidence="3" id="KW-0677">Repeat</keyword>
<dbReference type="GO" id="GO:0005509">
    <property type="term" value="F:calcium ion binding"/>
    <property type="evidence" value="ECO:0007669"/>
    <property type="project" value="InterPro"/>
</dbReference>
<evidence type="ECO:0000256" key="5">
    <source>
        <dbReference type="ARBA" id="ARBA00023180"/>
    </source>
</evidence>
<evidence type="ECO:0000256" key="2">
    <source>
        <dbReference type="ARBA" id="ARBA00022729"/>
    </source>
</evidence>
<gene>
    <name evidence="8" type="ORF">PMEA_00034381</name>
</gene>
<evidence type="ECO:0000313" key="8">
    <source>
        <dbReference type="EMBL" id="CAH3162787.1"/>
    </source>
</evidence>
<name>A0AAU9Y0D1_9CNID</name>
<dbReference type="PROSITE" id="PS01186">
    <property type="entry name" value="EGF_2"/>
    <property type="match status" value="3"/>
</dbReference>
<evidence type="ECO:0000256" key="4">
    <source>
        <dbReference type="ARBA" id="ARBA00023157"/>
    </source>
</evidence>
<dbReference type="SUPFAM" id="SSF57184">
    <property type="entry name" value="Growth factor receptor domain"/>
    <property type="match status" value="1"/>
</dbReference>
<dbReference type="Pfam" id="PF07645">
    <property type="entry name" value="EGF_CA"/>
    <property type="match status" value="2"/>
</dbReference>
<comment type="caution">
    <text evidence="6">Lacks conserved residue(s) required for the propagation of feature annotation.</text>
</comment>
<dbReference type="Pfam" id="PF23283">
    <property type="entry name" value="D8C_UMOD"/>
    <property type="match status" value="1"/>
</dbReference>
<keyword evidence="5" id="KW-0325">Glycoprotein</keyword>
<feature type="domain" description="EGF-like" evidence="7">
    <location>
        <begin position="43"/>
        <end position="83"/>
    </location>
</feature>
<dbReference type="PROSITE" id="PS01187">
    <property type="entry name" value="EGF_CA"/>
    <property type="match status" value="1"/>
</dbReference>
<dbReference type="Pfam" id="PF12947">
    <property type="entry name" value="EGF_3"/>
    <property type="match status" value="1"/>
</dbReference>
<dbReference type="PROSITE" id="PS50026">
    <property type="entry name" value="EGF_3"/>
    <property type="match status" value="3"/>
</dbReference>
<accession>A0AAU9Y0D1</accession>
<dbReference type="PROSITE" id="PS00010">
    <property type="entry name" value="ASX_HYDROXYL"/>
    <property type="match status" value="3"/>
</dbReference>
<dbReference type="AlphaFoldDB" id="A0AAU9Y0D1"/>
<dbReference type="SMART" id="SM00179">
    <property type="entry name" value="EGF_CA"/>
    <property type="match status" value="3"/>
</dbReference>
<evidence type="ECO:0000256" key="3">
    <source>
        <dbReference type="ARBA" id="ARBA00022737"/>
    </source>
</evidence>
<feature type="non-terminal residue" evidence="8">
    <location>
        <position position="1"/>
    </location>
</feature>
<dbReference type="InterPro" id="IPR009030">
    <property type="entry name" value="Growth_fac_rcpt_cys_sf"/>
</dbReference>
<dbReference type="FunFam" id="2.10.25.10:FF:000038">
    <property type="entry name" value="Fibrillin 2"/>
    <property type="match status" value="3"/>
</dbReference>
<protein>
    <recommendedName>
        <fullName evidence="7">EGF-like domain-containing protein</fullName>
    </recommendedName>
</protein>
<feature type="domain" description="EGF-like" evidence="7">
    <location>
        <begin position="84"/>
        <end position="125"/>
    </location>
</feature>
<reference evidence="8 9" key="1">
    <citation type="submission" date="2022-05" db="EMBL/GenBank/DDBJ databases">
        <authorList>
            <consortium name="Genoscope - CEA"/>
            <person name="William W."/>
        </authorList>
    </citation>
    <scope>NUCLEOTIDE SEQUENCE [LARGE SCALE GENOMIC DNA]</scope>
</reference>
<evidence type="ECO:0000256" key="6">
    <source>
        <dbReference type="PROSITE-ProRule" id="PRU00076"/>
    </source>
</evidence>
<dbReference type="SMART" id="SM00181">
    <property type="entry name" value="EGF"/>
    <property type="match status" value="3"/>
</dbReference>
<dbReference type="Gene3D" id="2.10.25.10">
    <property type="entry name" value="Laminin"/>
    <property type="match status" value="3"/>
</dbReference>
<keyword evidence="2" id="KW-0732">Signal</keyword>
<dbReference type="InterPro" id="IPR057774">
    <property type="entry name" value="D8C_UMOD/GP2/OIT3-like"/>
</dbReference>
<keyword evidence="9" id="KW-1185">Reference proteome</keyword>
<dbReference type="InterPro" id="IPR001881">
    <property type="entry name" value="EGF-like_Ca-bd_dom"/>
</dbReference>
<dbReference type="InterPro" id="IPR049883">
    <property type="entry name" value="NOTCH1_EGF-like"/>
</dbReference>